<dbReference type="InterPro" id="IPR035919">
    <property type="entry name" value="EAL_sf"/>
</dbReference>
<gene>
    <name evidence="4" type="ordered locus">AZC_4540</name>
</gene>
<dbReference type="CDD" id="cd01948">
    <property type="entry name" value="EAL"/>
    <property type="match status" value="1"/>
</dbReference>
<reference evidence="4 5" key="6">
    <citation type="journal article" date="2011" name="Appl. Environ. Microbiol.">
        <title>Involvement of the azorhizobial chromosome partition gene (parA) in the onset of bacteroid differentiation during Sesbania rostrata stem nodule development.</title>
        <authorList>
            <person name="Liu CT."/>
            <person name="Lee KB."/>
            <person name="Wang YS."/>
            <person name="Peng MH."/>
            <person name="Lee KT."/>
            <person name="Suzuki S."/>
            <person name="Suzuki T."/>
            <person name="Oyaizu H."/>
        </authorList>
    </citation>
    <scope>NUCLEOTIDE SEQUENCE [LARGE SCALE GENOMIC DNA]</scope>
    <source>
        <strain evidence="5">ATCC 43989 / DSM 5975 / JCM 20966 / LMG 6465 / NBRC 14845 / NCIMB 13405 / ORS 571</strain>
    </source>
</reference>
<dbReference type="InterPro" id="IPR035965">
    <property type="entry name" value="PAS-like_dom_sf"/>
</dbReference>
<dbReference type="PROSITE" id="PS50883">
    <property type="entry name" value="EAL"/>
    <property type="match status" value="1"/>
</dbReference>
<dbReference type="SMART" id="SM00267">
    <property type="entry name" value="GGDEF"/>
    <property type="match status" value="1"/>
</dbReference>
<dbReference type="InterPro" id="IPR043128">
    <property type="entry name" value="Rev_trsase/Diguanyl_cyclase"/>
</dbReference>
<reference evidence="5" key="2">
    <citation type="submission" date="2007-04" db="EMBL/GenBank/DDBJ databases">
        <title>Complete genome sequence of the nitrogen-fixing bacterium Azorhizobium caulinodans ORS571.</title>
        <authorList>
            <person name="Lee K.B."/>
            <person name="Backer P.D."/>
            <person name="Aono T."/>
            <person name="Liu C.T."/>
            <person name="Suzuki S."/>
            <person name="Suzuki T."/>
            <person name="Kaneko T."/>
            <person name="Yamada M."/>
            <person name="Tabata S."/>
            <person name="Kupfer D.M."/>
            <person name="Najar F.Z."/>
            <person name="Wiley G.B."/>
            <person name="Roe B."/>
            <person name="Binnewies T."/>
            <person name="Ussery D."/>
            <person name="Vereecke D."/>
            <person name="Gevers D."/>
            <person name="Holsters M."/>
            <person name="Oyaizu H."/>
        </authorList>
    </citation>
    <scope>NUCLEOTIDE SEQUENCE [LARGE SCALE GENOMIC DNA]</scope>
    <source>
        <strain evidence="5">ATCC 43989 / DSM 5975 / JCM 20966 / LMG 6465 / NBRC 14845 / NCIMB 13405 / ORS 571</strain>
    </source>
</reference>
<dbReference type="HOGENOM" id="CLU_000445_70_20_5"/>
<protein>
    <submittedName>
        <fullName evidence="4">Putative sensory box/GGDEF family protein</fullName>
    </submittedName>
</protein>
<evidence type="ECO:0000256" key="1">
    <source>
        <dbReference type="SAM" id="Phobius"/>
    </source>
</evidence>
<dbReference type="InterPro" id="IPR029787">
    <property type="entry name" value="Nucleotide_cyclase"/>
</dbReference>
<dbReference type="SMART" id="SM00052">
    <property type="entry name" value="EAL"/>
    <property type="match status" value="1"/>
</dbReference>
<reference evidence="4 5" key="1">
    <citation type="journal article" date="2007" name="Appl. Environ. Microbiol.">
        <title>Rhizobial factors required for stem nodule maturation and maintenance in Sesbania rostrata-Azorhizobium caulinodans ORS571 symbiosis.</title>
        <authorList>
            <person name="Suzuki S."/>
            <person name="Aono T."/>
            <person name="Lee KB."/>
            <person name="Suzuki T."/>
            <person name="Liu CT."/>
            <person name="Miwa H."/>
            <person name="Wakao S."/>
            <person name="Iki T."/>
            <person name="Oyaizu H."/>
        </authorList>
    </citation>
    <scope>NUCLEOTIDE SEQUENCE [LARGE SCALE GENOMIC DNA]</scope>
    <source>
        <strain evidence="5">ATCC 43989 / DSM 5975 / JCM 20966 / LMG 6465 / NBRC 14845 / NCIMB 13405 / ORS 571</strain>
    </source>
</reference>
<dbReference type="InterPro" id="IPR000160">
    <property type="entry name" value="GGDEF_dom"/>
</dbReference>
<name>A8HZ55_AZOC5</name>
<dbReference type="RefSeq" id="WP_012173059.1">
    <property type="nucleotide sequence ID" value="NC_009937.1"/>
</dbReference>
<dbReference type="SUPFAM" id="SSF55785">
    <property type="entry name" value="PYP-like sensor domain (PAS domain)"/>
    <property type="match status" value="1"/>
</dbReference>
<reference evidence="4 5" key="3">
    <citation type="journal article" date="2008" name="BMC Genomics">
        <title>The genome of the versatile nitrogen fixer Azorhizobium caulinodans ORS571.</title>
        <authorList>
            <person name="Lee KB."/>
            <person name="Backer P.D."/>
            <person name="Aono T."/>
            <person name="Liu CT."/>
            <person name="Suzuki S."/>
            <person name="Suzuki T."/>
            <person name="Kaneko T."/>
            <person name="Yamada M."/>
            <person name="Tabata S."/>
            <person name="Kupfer D.M."/>
            <person name="Najar F.Z."/>
            <person name="Wiley G.B."/>
            <person name="Roe B."/>
            <person name="Binnewies T.T."/>
            <person name="Ussery D.W."/>
            <person name="D'Haeze W."/>
            <person name="Herder J.D."/>
            <person name="Gevers D."/>
            <person name="Vereecke D."/>
            <person name="Holsters M."/>
            <person name="Oyaizu H."/>
        </authorList>
    </citation>
    <scope>NUCLEOTIDE SEQUENCE [LARGE SCALE GENOMIC DNA]</scope>
    <source>
        <strain evidence="5">ATCC 43989 / DSM 5975 / JCM 20966 / LMG 6465 / NBRC 14845 / NCIMB 13405 / ORS 571</strain>
    </source>
</reference>
<reference evidence="4 5" key="4">
    <citation type="journal article" date="2009" name="Appl. Environ. Microbiol.">
        <title>Comparative genome-wide transcriptional profiling of Azorhizobium caulinodans ORS571 grown under free-living and symbiotic conditions.</title>
        <authorList>
            <person name="Tsukada S."/>
            <person name="Aono T."/>
            <person name="Akiba N."/>
            <person name="Lee KB."/>
            <person name="Liu CT."/>
            <person name="Toyazaki H."/>
            <person name="Oyaizu H."/>
        </authorList>
    </citation>
    <scope>NUCLEOTIDE SEQUENCE [LARGE SCALE GENOMIC DNA]</scope>
    <source>
        <strain evidence="5">ATCC 43989 / DSM 5975 / JCM 20966 / LMG 6465 / NBRC 14845 / NCIMB 13405 / ORS 571</strain>
    </source>
</reference>
<feature type="transmembrane region" description="Helical" evidence="1">
    <location>
        <begin position="91"/>
        <end position="110"/>
    </location>
</feature>
<keyword evidence="1" id="KW-0812">Transmembrane</keyword>
<dbReference type="SMART" id="SM00091">
    <property type="entry name" value="PAS"/>
    <property type="match status" value="1"/>
</dbReference>
<dbReference type="InterPro" id="IPR000014">
    <property type="entry name" value="PAS"/>
</dbReference>
<dbReference type="SUPFAM" id="SSF55073">
    <property type="entry name" value="Nucleotide cyclase"/>
    <property type="match status" value="1"/>
</dbReference>
<dbReference type="eggNOG" id="COG5001">
    <property type="taxonomic scope" value="Bacteria"/>
</dbReference>
<sequence length="772" mass="84228">MSASRLRPMTGEFIRVEDEAAFQRQRFPETVRHARLVLGVAFGAGVLLLLNDLRIIGEPIFPVVLALRLSLLAYTVASFRWAARMADFPRLERLIVAWQWLTGSIIALIVYLKSNISLPISLVLPVIFYLAVPVSFRWRVLNGSVGSLLLLLAYATDPDDPLSLLSMGIWVLVLNAVLILLVLRDNRMARLSWCAIEAERAALASTARSHEMVEKTFLAAPIPMVVADIESGRILRMNEAGQRYFQQGPEDAPTTLGDLHLEPDVQKQMMENLRRTGEISNFEARIGQGDAPARTALIGGSMLEVNGRPAVVAGLMDITDRLMAEDKVRQAALHDALTGLSNRAAFQLSLEAACAAFNSVCLLLVDLDSLKDVNDTYGHDAGDALLVETARRLGQQVEERVGGRGFVARLGGDEFVVLLAGVRLPEAIDMAETLIAGLRAPIWYGGRSLIARASVGVAERMGETQTSGELMKNADLALYAAKSQGRNRAVVYAPQMRWAMQERVALHSALTEAASSRAIVPFYQPKVSLVTGRVVGFEALMRWRRGPQAFLAPAAFASAFQDPELAVLVGDAMIQRVAADVRQLLDRGVVLGRIALNLSPAQFTHTDVGRHLLERFDEARVGAEHFDVEVTETVFLGRRADHVRPILDEICGAGMHIALDDFGTGYAALSHLKQLPIDTLKIDQSFVLDVEADRFDAAIVCSVIELGRNLGLQVVAEGVETIGQARFLAARGCEVAQGFLYAHPMSAEHMADFLAAESDAVIAERLRALDPA</sequence>
<feature type="transmembrane region" description="Helical" evidence="1">
    <location>
        <begin position="59"/>
        <end position="79"/>
    </location>
</feature>
<keyword evidence="1" id="KW-0472">Membrane</keyword>
<feature type="transmembrane region" description="Helical" evidence="1">
    <location>
        <begin position="34"/>
        <end position="53"/>
    </location>
</feature>
<dbReference type="KEGG" id="azc:AZC_4540"/>
<organism evidence="4 5">
    <name type="scientific">Azorhizobium caulinodans (strain ATCC 43989 / DSM 5975 / JCM 20966 / LMG 6465 / NBRC 14845 / NCIMB 13405 / ORS 571)</name>
    <dbReference type="NCBI Taxonomy" id="438753"/>
    <lineage>
        <taxon>Bacteria</taxon>
        <taxon>Pseudomonadati</taxon>
        <taxon>Pseudomonadota</taxon>
        <taxon>Alphaproteobacteria</taxon>
        <taxon>Hyphomicrobiales</taxon>
        <taxon>Xanthobacteraceae</taxon>
        <taxon>Azorhizobium</taxon>
    </lineage>
</organism>
<dbReference type="InterPro" id="IPR052155">
    <property type="entry name" value="Biofilm_reg_signaling"/>
</dbReference>
<dbReference type="Pfam" id="PF00990">
    <property type="entry name" value="GGDEF"/>
    <property type="match status" value="1"/>
</dbReference>
<dbReference type="Pfam" id="PF00563">
    <property type="entry name" value="EAL"/>
    <property type="match status" value="1"/>
</dbReference>
<feature type="domain" description="EAL" evidence="2">
    <location>
        <begin position="503"/>
        <end position="758"/>
    </location>
</feature>
<dbReference type="PROSITE" id="PS50887">
    <property type="entry name" value="GGDEF"/>
    <property type="match status" value="1"/>
</dbReference>
<feature type="transmembrane region" description="Helical" evidence="1">
    <location>
        <begin position="162"/>
        <end position="183"/>
    </location>
</feature>
<proteinExistence type="predicted"/>
<dbReference type="NCBIfam" id="TIGR00254">
    <property type="entry name" value="GGDEF"/>
    <property type="match status" value="1"/>
</dbReference>
<dbReference type="PANTHER" id="PTHR44757">
    <property type="entry name" value="DIGUANYLATE CYCLASE DGCP"/>
    <property type="match status" value="1"/>
</dbReference>
<evidence type="ECO:0000259" key="3">
    <source>
        <dbReference type="PROSITE" id="PS50887"/>
    </source>
</evidence>
<keyword evidence="1" id="KW-1133">Transmembrane helix</keyword>
<evidence type="ECO:0000313" key="5">
    <source>
        <dbReference type="Proteomes" id="UP000000270"/>
    </source>
</evidence>
<keyword evidence="5" id="KW-1185">Reference proteome</keyword>
<dbReference type="SUPFAM" id="SSF141868">
    <property type="entry name" value="EAL domain-like"/>
    <property type="match status" value="1"/>
</dbReference>
<dbReference type="CDD" id="cd01949">
    <property type="entry name" value="GGDEF"/>
    <property type="match status" value="1"/>
</dbReference>
<dbReference type="InterPro" id="IPR001633">
    <property type="entry name" value="EAL_dom"/>
</dbReference>
<dbReference type="STRING" id="438753.AZC_4540"/>
<dbReference type="EMBL" id="AP009384">
    <property type="protein sequence ID" value="BAF90538.1"/>
    <property type="molecule type" value="Genomic_DNA"/>
</dbReference>
<dbReference type="Gene3D" id="3.20.20.450">
    <property type="entry name" value="EAL domain"/>
    <property type="match status" value="1"/>
</dbReference>
<reference evidence="4 5" key="5">
    <citation type="journal article" date="2010" name="Appl. Environ. Microbiol.">
        <title>phrR-like gene praR of Azorhizobium caulinodans ORS571 is essential for symbiosis with Sesbania rostrata and is involved in expression of reb genes.</title>
        <authorList>
            <person name="Akiba N."/>
            <person name="Aono T."/>
            <person name="Toyazaki H."/>
            <person name="Sato S."/>
            <person name="Oyaizu H."/>
        </authorList>
    </citation>
    <scope>NUCLEOTIDE SEQUENCE [LARGE SCALE GENOMIC DNA]</scope>
    <source>
        <strain evidence="5">ATCC 43989 / DSM 5975 / JCM 20966 / LMG 6465 / NBRC 14845 / NCIMB 13405 / ORS 571</strain>
    </source>
</reference>
<accession>A8HZ55</accession>
<dbReference type="AlphaFoldDB" id="A8HZ55"/>
<dbReference type="Gene3D" id="3.30.450.20">
    <property type="entry name" value="PAS domain"/>
    <property type="match status" value="1"/>
</dbReference>
<dbReference type="Gene3D" id="3.30.70.270">
    <property type="match status" value="1"/>
</dbReference>
<evidence type="ECO:0000259" key="2">
    <source>
        <dbReference type="PROSITE" id="PS50883"/>
    </source>
</evidence>
<feature type="domain" description="GGDEF" evidence="3">
    <location>
        <begin position="358"/>
        <end position="494"/>
    </location>
</feature>
<dbReference type="PANTHER" id="PTHR44757:SF2">
    <property type="entry name" value="BIOFILM ARCHITECTURE MAINTENANCE PROTEIN MBAA"/>
    <property type="match status" value="1"/>
</dbReference>
<dbReference type="Proteomes" id="UP000000270">
    <property type="component" value="Chromosome"/>
</dbReference>
<feature type="transmembrane region" description="Helical" evidence="1">
    <location>
        <begin position="116"/>
        <end position="132"/>
    </location>
</feature>
<evidence type="ECO:0000313" key="4">
    <source>
        <dbReference type="EMBL" id="BAF90538.1"/>
    </source>
</evidence>